<evidence type="ECO:0000256" key="1">
    <source>
        <dbReference type="ARBA" id="ARBA00023016"/>
    </source>
</evidence>
<dbReference type="CDD" id="cd06464">
    <property type="entry name" value="ACD_sHsps-like"/>
    <property type="match status" value="1"/>
</dbReference>
<protein>
    <recommendedName>
        <fullName evidence="5">SHSP domain-containing protein</fullName>
    </recommendedName>
</protein>
<evidence type="ECO:0000259" key="5">
    <source>
        <dbReference type="PROSITE" id="PS01031"/>
    </source>
</evidence>
<dbReference type="AlphaFoldDB" id="A0AA41VMP5"/>
<dbReference type="Pfam" id="PF00011">
    <property type="entry name" value="HSP20"/>
    <property type="match status" value="1"/>
</dbReference>
<reference evidence="6" key="1">
    <citation type="submission" date="2022-03" db="EMBL/GenBank/DDBJ databases">
        <title>A functionally conserved STORR gene fusion in Papaver species that diverged 16.8 million years ago.</title>
        <authorList>
            <person name="Catania T."/>
        </authorList>
    </citation>
    <scope>NUCLEOTIDE SEQUENCE</scope>
    <source>
        <strain evidence="6">S-191538</strain>
    </source>
</reference>
<feature type="region of interest" description="Disordered" evidence="4">
    <location>
        <begin position="105"/>
        <end position="140"/>
    </location>
</feature>
<name>A0AA41VMP5_PAPNU</name>
<sequence>MMSSLMFPNGTFDLLHDHLHHHHDHHHHDQRDKMRAALISTGGGGGGGGAGGSYPAVDILDTPKEYIFHFDVPGLSKTDIQVNVMEEQNADRSREAGQILVVENSGSGGVKRKREEGGGADREHEKNGHGHGHGHEEMEGESCKYIRLERRVYPKKFTRKFRLPDNSNVSAISAKCENGVLTVKVEKKLPPPPAKPSVKTVEITTGN</sequence>
<gene>
    <name evidence="6" type="ORF">MKW94_015603</name>
</gene>
<dbReference type="InterPro" id="IPR008978">
    <property type="entry name" value="HSP20-like_chaperone"/>
</dbReference>
<dbReference type="SUPFAM" id="SSF49764">
    <property type="entry name" value="HSP20-like chaperones"/>
    <property type="match status" value="1"/>
</dbReference>
<dbReference type="Proteomes" id="UP001177140">
    <property type="component" value="Unassembled WGS sequence"/>
</dbReference>
<feature type="region of interest" description="Disordered" evidence="4">
    <location>
        <begin position="188"/>
        <end position="207"/>
    </location>
</feature>
<accession>A0AA41VMP5</accession>
<keyword evidence="1" id="KW-0346">Stress response</keyword>
<feature type="compositionally biased region" description="Basic and acidic residues" evidence="4">
    <location>
        <begin position="113"/>
        <end position="140"/>
    </location>
</feature>
<evidence type="ECO:0000256" key="3">
    <source>
        <dbReference type="RuleBase" id="RU003616"/>
    </source>
</evidence>
<organism evidence="6 7">
    <name type="scientific">Papaver nudicaule</name>
    <name type="common">Iceland poppy</name>
    <dbReference type="NCBI Taxonomy" id="74823"/>
    <lineage>
        <taxon>Eukaryota</taxon>
        <taxon>Viridiplantae</taxon>
        <taxon>Streptophyta</taxon>
        <taxon>Embryophyta</taxon>
        <taxon>Tracheophyta</taxon>
        <taxon>Spermatophyta</taxon>
        <taxon>Magnoliopsida</taxon>
        <taxon>Ranunculales</taxon>
        <taxon>Papaveraceae</taxon>
        <taxon>Papaveroideae</taxon>
        <taxon>Papaver</taxon>
    </lineage>
</organism>
<dbReference type="InterPro" id="IPR031107">
    <property type="entry name" value="Small_HSP"/>
</dbReference>
<dbReference type="InterPro" id="IPR002068">
    <property type="entry name" value="A-crystallin/Hsp20_dom"/>
</dbReference>
<dbReference type="PROSITE" id="PS01031">
    <property type="entry name" value="SHSP"/>
    <property type="match status" value="1"/>
</dbReference>
<evidence type="ECO:0000313" key="6">
    <source>
        <dbReference type="EMBL" id="MCL7043954.1"/>
    </source>
</evidence>
<feature type="domain" description="SHSP" evidence="5">
    <location>
        <begin position="48"/>
        <end position="204"/>
    </location>
</feature>
<comment type="caution">
    <text evidence="6">The sequence shown here is derived from an EMBL/GenBank/DDBJ whole genome shotgun (WGS) entry which is preliminary data.</text>
</comment>
<evidence type="ECO:0000313" key="7">
    <source>
        <dbReference type="Proteomes" id="UP001177140"/>
    </source>
</evidence>
<evidence type="ECO:0000256" key="2">
    <source>
        <dbReference type="PROSITE-ProRule" id="PRU00285"/>
    </source>
</evidence>
<dbReference type="EMBL" id="JAJJMA010252374">
    <property type="protein sequence ID" value="MCL7043954.1"/>
    <property type="molecule type" value="Genomic_DNA"/>
</dbReference>
<keyword evidence="7" id="KW-1185">Reference proteome</keyword>
<proteinExistence type="inferred from homology"/>
<dbReference type="Gene3D" id="2.60.40.790">
    <property type="match status" value="1"/>
</dbReference>
<comment type="similarity">
    <text evidence="2 3">Belongs to the small heat shock protein (HSP20) family.</text>
</comment>
<dbReference type="PANTHER" id="PTHR11527">
    <property type="entry name" value="HEAT-SHOCK PROTEIN 20 FAMILY MEMBER"/>
    <property type="match status" value="1"/>
</dbReference>
<evidence type="ECO:0000256" key="4">
    <source>
        <dbReference type="SAM" id="MobiDB-lite"/>
    </source>
</evidence>